<dbReference type="InterPro" id="IPR037202">
    <property type="entry name" value="ESCRT_assembly_dom"/>
</dbReference>
<feature type="domain" description="SB" evidence="8">
    <location>
        <begin position="105"/>
        <end position="168"/>
    </location>
</feature>
<dbReference type="Gene3D" id="6.10.140.820">
    <property type="match status" value="1"/>
</dbReference>
<comment type="caution">
    <text evidence="10">The sequence shown here is derived from an EMBL/GenBank/DDBJ whole genome shotgun (WGS) entry which is preliminary data.</text>
</comment>
<evidence type="ECO:0000313" key="11">
    <source>
        <dbReference type="Proteomes" id="UP000663889"/>
    </source>
</evidence>
<dbReference type="InterPro" id="IPR008883">
    <property type="entry name" value="UEV_N"/>
</dbReference>
<dbReference type="GO" id="GO:0008333">
    <property type="term" value="P:endosome to lysosome transport"/>
    <property type="evidence" value="ECO:0007669"/>
    <property type="project" value="TreeGrafter"/>
</dbReference>
<evidence type="ECO:0000256" key="1">
    <source>
        <dbReference type="ARBA" id="ARBA00004177"/>
    </source>
</evidence>
<keyword evidence="6" id="KW-0175">Coiled coil</keyword>
<evidence type="ECO:0000256" key="7">
    <source>
        <dbReference type="PROSITE-ProRule" id="PRU00644"/>
    </source>
</evidence>
<dbReference type="InterPro" id="IPR017916">
    <property type="entry name" value="SB_dom"/>
</dbReference>
<evidence type="ECO:0000313" key="10">
    <source>
        <dbReference type="EMBL" id="CAF1440576.1"/>
    </source>
</evidence>
<dbReference type="SUPFAM" id="SSF140111">
    <property type="entry name" value="Endosomal sorting complex assembly domain"/>
    <property type="match status" value="1"/>
</dbReference>
<evidence type="ECO:0000256" key="4">
    <source>
        <dbReference type="ARBA" id="ARBA00022753"/>
    </source>
</evidence>
<evidence type="ECO:0000259" key="8">
    <source>
        <dbReference type="PROSITE" id="PS51312"/>
    </source>
</evidence>
<keyword evidence="5 7" id="KW-0653">Protein transport</keyword>
<dbReference type="Pfam" id="PF09454">
    <property type="entry name" value="Vps23_core"/>
    <property type="match status" value="1"/>
</dbReference>
<dbReference type="CDD" id="cd11685">
    <property type="entry name" value="UEV_TSG101-like"/>
    <property type="match status" value="1"/>
</dbReference>
<keyword evidence="3 7" id="KW-0813">Transport</keyword>
<proteinExistence type="inferred from homology"/>
<dbReference type="Gene3D" id="3.10.110.10">
    <property type="entry name" value="Ubiquitin Conjugating Enzyme"/>
    <property type="match status" value="1"/>
</dbReference>
<dbReference type="GO" id="GO:0043130">
    <property type="term" value="F:ubiquitin binding"/>
    <property type="evidence" value="ECO:0007669"/>
    <property type="project" value="TreeGrafter"/>
</dbReference>
<protein>
    <submittedName>
        <fullName evidence="10">Uncharacterized protein</fullName>
    </submittedName>
</protein>
<evidence type="ECO:0000256" key="5">
    <source>
        <dbReference type="ARBA" id="ARBA00022927"/>
    </source>
</evidence>
<dbReference type="GO" id="GO:0000813">
    <property type="term" value="C:ESCRT I complex"/>
    <property type="evidence" value="ECO:0007669"/>
    <property type="project" value="TreeGrafter"/>
</dbReference>
<organism evidence="10 11">
    <name type="scientific">Rotaria sordida</name>
    <dbReference type="NCBI Taxonomy" id="392033"/>
    <lineage>
        <taxon>Eukaryota</taxon>
        <taxon>Metazoa</taxon>
        <taxon>Spiralia</taxon>
        <taxon>Gnathifera</taxon>
        <taxon>Rotifera</taxon>
        <taxon>Eurotatoria</taxon>
        <taxon>Bdelloidea</taxon>
        <taxon>Philodinida</taxon>
        <taxon>Philodinidae</taxon>
        <taxon>Rotaria</taxon>
    </lineage>
</organism>
<comment type="subcellular location">
    <subcellularLocation>
        <location evidence="1">Endosome</location>
    </subcellularLocation>
</comment>
<dbReference type="Pfam" id="PF05743">
    <property type="entry name" value="UEV"/>
    <property type="match status" value="1"/>
</dbReference>
<dbReference type="PANTHER" id="PTHR23306:SF3">
    <property type="entry name" value="TUMOR SUPPRESSOR PROTEIN 101"/>
    <property type="match status" value="1"/>
</dbReference>
<dbReference type="EMBL" id="CAJNOU010004414">
    <property type="protein sequence ID" value="CAF1440576.1"/>
    <property type="molecule type" value="Genomic_DNA"/>
</dbReference>
<dbReference type="PROSITE" id="PS51312">
    <property type="entry name" value="SB"/>
    <property type="match status" value="1"/>
</dbReference>
<dbReference type="PROSITE" id="PS51322">
    <property type="entry name" value="UEV"/>
    <property type="match status" value="1"/>
</dbReference>
<comment type="similarity">
    <text evidence="2">Belongs to the ubiquitin-conjugating enzyme family. UEV subfamily.</text>
</comment>
<dbReference type="PANTHER" id="PTHR23306">
    <property type="entry name" value="TUMOR SUSCEPTIBILITY GENE 101 PROTEIN-RELATED"/>
    <property type="match status" value="1"/>
</dbReference>
<dbReference type="AlphaFoldDB" id="A0A815P1B0"/>
<accession>A0A815P1B0</accession>
<evidence type="ECO:0000256" key="6">
    <source>
        <dbReference type="ARBA" id="ARBA00023054"/>
    </source>
</evidence>
<evidence type="ECO:0000259" key="9">
    <source>
        <dbReference type="PROSITE" id="PS51322"/>
    </source>
</evidence>
<dbReference type="SUPFAM" id="SSF54495">
    <property type="entry name" value="UBC-like"/>
    <property type="match status" value="1"/>
</dbReference>
<dbReference type="InterPro" id="IPR052070">
    <property type="entry name" value="ESCRT-I_UEV_domain"/>
</dbReference>
<keyword evidence="4" id="KW-0967">Endosome</keyword>
<sequence length="168" mass="19227">MIKTVICPDKGNRYNISIEIWFQQDHPHVSSLAYVKPISVMYLSTTSQDVQLDGTIIISYLKNWCHNYITNLQAKTNEMLEATQKMSSSLGKGNSIKEDALITPAPVYKQLLQGYAEEHAIQDLLYYLADGLRRKSVGLDTYLKHVRELSRKQFILRATIYKCPQIAD</sequence>
<gene>
    <name evidence="10" type="ORF">SEV965_LOCUS33204</name>
</gene>
<dbReference type="Proteomes" id="UP000663889">
    <property type="component" value="Unassembled WGS sequence"/>
</dbReference>
<dbReference type="GO" id="GO:0015031">
    <property type="term" value="P:protein transport"/>
    <property type="evidence" value="ECO:0007669"/>
    <property type="project" value="UniProtKB-UniRule"/>
</dbReference>
<name>A0A815P1B0_9BILA</name>
<feature type="domain" description="UEV" evidence="9">
    <location>
        <begin position="1"/>
        <end position="106"/>
    </location>
</feature>
<evidence type="ECO:0000256" key="2">
    <source>
        <dbReference type="ARBA" id="ARBA00009594"/>
    </source>
</evidence>
<dbReference type="InterPro" id="IPR016135">
    <property type="entry name" value="UBQ-conjugating_enzyme/RWD"/>
</dbReference>
<reference evidence="10" key="1">
    <citation type="submission" date="2021-02" db="EMBL/GenBank/DDBJ databases">
        <authorList>
            <person name="Nowell W R."/>
        </authorList>
    </citation>
    <scope>NUCLEOTIDE SEQUENCE</scope>
</reference>
<evidence type="ECO:0000256" key="3">
    <source>
        <dbReference type="ARBA" id="ARBA00022448"/>
    </source>
</evidence>